<dbReference type="RefSeq" id="WP_237871375.1">
    <property type="nucleotide sequence ID" value="NZ_JAKLUA010000004.1"/>
</dbReference>
<sequence length="202" mass="23435">MAAEPDYANYTRCMEEIKRRQIAIDEILYERKTTSFKYTNIEFVALQFRKIFELVILATLTSHQHLFEGLTRKLAKEWQVTKIVVIVKSKNPGFFPNPIDRVPSTNKSAKDEWKPVSVGFLTLDELVEAHGKIGTLMHANNPYREEQSLNELESLFPSWRERLIRLLNHHLIKFPDDETILYVGMQSAETGSVHTALFKKQA</sequence>
<reference evidence="1" key="1">
    <citation type="submission" date="2022-01" db="EMBL/GenBank/DDBJ databases">
        <title>Genome sequnece data of strain Bradyrhizobium sp. nov.</title>
        <authorList>
            <person name="Zhang J."/>
        </authorList>
    </citation>
    <scope>NUCLEOTIDE SEQUENCE</scope>
    <source>
        <strain evidence="1">WYCCWR 12774</strain>
    </source>
</reference>
<dbReference type="Proteomes" id="UP001139012">
    <property type="component" value="Unassembled WGS sequence"/>
</dbReference>
<gene>
    <name evidence="1" type="ORF">L6637_16660</name>
</gene>
<protein>
    <submittedName>
        <fullName evidence="1">Uncharacterized protein</fullName>
    </submittedName>
</protein>
<organism evidence="1 2">
    <name type="scientific">Bradyrhizobium zhengyangense</name>
    <dbReference type="NCBI Taxonomy" id="2911009"/>
    <lineage>
        <taxon>Bacteria</taxon>
        <taxon>Pseudomonadati</taxon>
        <taxon>Pseudomonadota</taxon>
        <taxon>Alphaproteobacteria</taxon>
        <taxon>Hyphomicrobiales</taxon>
        <taxon>Nitrobacteraceae</taxon>
        <taxon>Bradyrhizobium</taxon>
    </lineage>
</organism>
<accession>A0ABS9LNJ9</accession>
<comment type="caution">
    <text evidence="1">The sequence shown here is derived from an EMBL/GenBank/DDBJ whole genome shotgun (WGS) entry which is preliminary data.</text>
</comment>
<keyword evidence="2" id="KW-1185">Reference proteome</keyword>
<evidence type="ECO:0000313" key="2">
    <source>
        <dbReference type="Proteomes" id="UP001139012"/>
    </source>
</evidence>
<evidence type="ECO:0000313" key="1">
    <source>
        <dbReference type="EMBL" id="MCG2668593.1"/>
    </source>
</evidence>
<dbReference type="EMBL" id="JAKLUA010000004">
    <property type="protein sequence ID" value="MCG2668593.1"/>
    <property type="molecule type" value="Genomic_DNA"/>
</dbReference>
<proteinExistence type="predicted"/>
<name>A0ABS9LNJ9_9BRAD</name>